<comment type="caution">
    <text evidence="2">The sequence shown here is derived from an EMBL/GenBank/DDBJ whole genome shotgun (WGS) entry which is preliminary data.</text>
</comment>
<dbReference type="RefSeq" id="WP_323576140.1">
    <property type="nucleotide sequence ID" value="NZ_JAYGJQ010000001.1"/>
</dbReference>
<dbReference type="EMBL" id="JAYGJQ010000001">
    <property type="protein sequence ID" value="MEA9356443.1"/>
    <property type="molecule type" value="Genomic_DNA"/>
</dbReference>
<dbReference type="PROSITE" id="PS51257">
    <property type="entry name" value="PROKAR_LIPOPROTEIN"/>
    <property type="match status" value="1"/>
</dbReference>
<name>A0ABU5VTR0_9BACT</name>
<evidence type="ECO:0008006" key="4">
    <source>
        <dbReference type="Google" id="ProtNLM"/>
    </source>
</evidence>
<gene>
    <name evidence="2" type="ORF">SHI21_09525</name>
</gene>
<feature type="chain" id="PRO_5046354793" description="Lipoprotein" evidence="1">
    <location>
        <begin position="18"/>
        <end position="309"/>
    </location>
</feature>
<keyword evidence="3" id="KW-1185">Reference proteome</keyword>
<feature type="signal peptide" evidence="1">
    <location>
        <begin position="1"/>
        <end position="17"/>
    </location>
</feature>
<reference evidence="2 3" key="1">
    <citation type="submission" date="2023-11" db="EMBL/GenBank/DDBJ databases">
        <title>A Novel Polar Bacteriovorax (B. antarcticus) Isolated from the Biocrust in Antarctica.</title>
        <authorList>
            <person name="Mun W."/>
            <person name="Choi S.Y."/>
            <person name="Mitchell R.J."/>
        </authorList>
    </citation>
    <scope>NUCLEOTIDE SEQUENCE [LARGE SCALE GENOMIC DNA]</scope>
    <source>
        <strain evidence="2 3">PP10</strain>
    </source>
</reference>
<keyword evidence="1" id="KW-0732">Signal</keyword>
<protein>
    <recommendedName>
        <fullName evidence="4">Lipoprotein</fullName>
    </recommendedName>
</protein>
<organism evidence="2 3">
    <name type="scientific">Bacteriovorax antarcticus</name>
    <dbReference type="NCBI Taxonomy" id="3088717"/>
    <lineage>
        <taxon>Bacteria</taxon>
        <taxon>Pseudomonadati</taxon>
        <taxon>Bdellovibrionota</taxon>
        <taxon>Bacteriovoracia</taxon>
        <taxon>Bacteriovoracales</taxon>
        <taxon>Bacteriovoracaceae</taxon>
        <taxon>Bacteriovorax</taxon>
    </lineage>
</organism>
<evidence type="ECO:0000313" key="2">
    <source>
        <dbReference type="EMBL" id="MEA9356443.1"/>
    </source>
</evidence>
<evidence type="ECO:0000313" key="3">
    <source>
        <dbReference type="Proteomes" id="UP001302274"/>
    </source>
</evidence>
<proteinExistence type="predicted"/>
<evidence type="ECO:0000256" key="1">
    <source>
        <dbReference type="SAM" id="SignalP"/>
    </source>
</evidence>
<accession>A0ABU5VTR0</accession>
<dbReference type="Proteomes" id="UP001302274">
    <property type="component" value="Unassembled WGS sequence"/>
</dbReference>
<sequence length="309" mass="34931">MKKNTLVLMTVSLTVLASCSSPESYQTKMSRYTPKQYGVNQVPEITTSGFQFTTQKGSRLPASADKGVSVESVQSDEATLSNKKLYFLTLFGQYESMNKYASEFDAPKVSICPHFHNSLIEHNDRRPAGFSSRVSAKSTKKFVYDSTKLNDAEYVSNHPELSLPLAKNEVTPKVIDIFRSEGSKLNDSKMNELVHTALDIHLSKTYAEIRELCEYGVSDNYYIYENMITHIKNSNFPPAEKNMNTLLKTTVFSNIALVTAVEKIQPQITRSIASVEKKKDVSAPYSNELMTRLNVEWAREYFDHLRSAK</sequence>